<organism evidence="2 3">
    <name type="scientific">Willisornis vidua</name>
    <name type="common">Xingu scale-backed antbird</name>
    <dbReference type="NCBI Taxonomy" id="1566151"/>
    <lineage>
        <taxon>Eukaryota</taxon>
        <taxon>Metazoa</taxon>
        <taxon>Chordata</taxon>
        <taxon>Craniata</taxon>
        <taxon>Vertebrata</taxon>
        <taxon>Euteleostomi</taxon>
        <taxon>Archelosauria</taxon>
        <taxon>Archosauria</taxon>
        <taxon>Dinosauria</taxon>
        <taxon>Saurischia</taxon>
        <taxon>Theropoda</taxon>
        <taxon>Coelurosauria</taxon>
        <taxon>Aves</taxon>
        <taxon>Neognathae</taxon>
        <taxon>Neoaves</taxon>
        <taxon>Telluraves</taxon>
        <taxon>Australaves</taxon>
        <taxon>Passeriformes</taxon>
        <taxon>Thamnophilidae</taxon>
        <taxon>Willisornis</taxon>
    </lineage>
</organism>
<keyword evidence="3" id="KW-1185">Reference proteome</keyword>
<accession>A0ABQ9DEX4</accession>
<sequence length="107" mass="11725">MGLTQAGSLAQVGDPQKTTAGSTVRHLLGDSRVSSEAAAATKENWMLGCTQRDITNRDRDVTSPVYQVLVLSGHTWSLCPVLVSTVQEKTQTEWRGSNENHEDDQRL</sequence>
<comment type="caution">
    <text evidence="2">The sequence shown here is derived from an EMBL/GenBank/DDBJ whole genome shotgun (WGS) entry which is preliminary data.</text>
</comment>
<evidence type="ECO:0000313" key="2">
    <source>
        <dbReference type="EMBL" id="KAJ7419029.1"/>
    </source>
</evidence>
<reference evidence="2" key="1">
    <citation type="submission" date="2019-10" db="EMBL/GenBank/DDBJ databases">
        <authorList>
            <person name="Soares A.E.R."/>
            <person name="Aleixo A."/>
            <person name="Schneider P."/>
            <person name="Miyaki C.Y."/>
            <person name="Schneider M.P."/>
            <person name="Mello C."/>
            <person name="Vasconcelos A.T.R."/>
        </authorList>
    </citation>
    <scope>NUCLEOTIDE SEQUENCE</scope>
    <source>
        <tissue evidence="2">Muscle</tissue>
    </source>
</reference>
<gene>
    <name evidence="2" type="ORF">WISP_56309</name>
</gene>
<proteinExistence type="predicted"/>
<dbReference type="Proteomes" id="UP001145742">
    <property type="component" value="Unassembled WGS sequence"/>
</dbReference>
<dbReference type="EMBL" id="WHWB01033560">
    <property type="protein sequence ID" value="KAJ7419029.1"/>
    <property type="molecule type" value="Genomic_DNA"/>
</dbReference>
<evidence type="ECO:0000256" key="1">
    <source>
        <dbReference type="SAM" id="MobiDB-lite"/>
    </source>
</evidence>
<feature type="region of interest" description="Disordered" evidence="1">
    <location>
        <begin position="1"/>
        <end position="27"/>
    </location>
</feature>
<evidence type="ECO:0000313" key="3">
    <source>
        <dbReference type="Proteomes" id="UP001145742"/>
    </source>
</evidence>
<protein>
    <submittedName>
        <fullName evidence="2">Uncharacterized protein</fullName>
    </submittedName>
</protein>
<name>A0ABQ9DEX4_9PASS</name>